<evidence type="ECO:0000259" key="1">
    <source>
        <dbReference type="Pfam" id="PF17680"/>
    </source>
</evidence>
<accession>A0A3B0WE96</accession>
<reference evidence="2" key="1">
    <citation type="submission" date="2018-06" db="EMBL/GenBank/DDBJ databases">
        <authorList>
            <person name="Zhirakovskaya E."/>
        </authorList>
    </citation>
    <scope>NUCLEOTIDE SEQUENCE</scope>
</reference>
<name>A0A3B0WE96_9ZZZZ</name>
<gene>
    <name evidence="2" type="ORF">MNBD_DELTA03-1011</name>
</gene>
<organism evidence="2">
    <name type="scientific">hydrothermal vent metagenome</name>
    <dbReference type="NCBI Taxonomy" id="652676"/>
    <lineage>
        <taxon>unclassified sequences</taxon>
        <taxon>metagenomes</taxon>
        <taxon>ecological metagenomes</taxon>
    </lineage>
</organism>
<dbReference type="InterPro" id="IPR041215">
    <property type="entry name" value="FlgO_dom"/>
</dbReference>
<proteinExistence type="predicted"/>
<evidence type="ECO:0000313" key="2">
    <source>
        <dbReference type="EMBL" id="VAW41934.1"/>
    </source>
</evidence>
<protein>
    <recommendedName>
        <fullName evidence="1">FlgO domain-containing protein</fullName>
    </recommendedName>
</protein>
<dbReference type="AlphaFoldDB" id="A0A3B0WE96"/>
<dbReference type="EMBL" id="UOEX01000406">
    <property type="protein sequence ID" value="VAW41934.1"/>
    <property type="molecule type" value="Genomic_DNA"/>
</dbReference>
<feature type="domain" description="FlgO" evidence="1">
    <location>
        <begin position="169"/>
        <end position="291"/>
    </location>
</feature>
<sequence length="314" mass="34609">MEFIGIKQTTRQTLQGGMVAITKAGAMVRIPRPLIVLILCLMLISPALTARTAEPPMAAARQRVKPAPRAVIKRPVISKGNTQLAMNAEQAMPTASRQSMKPAPRAVIKRPVISKENAQLAMNAKLTMPEVIRHTVYQYMPDASQSLGTETKLAEISKEVAGKVFYELKAAGQRHLSSTVAVVEAVPLSDLKRETEFGRLIAEYYLTDLADRGLRVKELRLDKDINILPQTGEFILSRNTGEIANDKPALDYVVASTFTNTRKTLILQGRLISLKTGLIKTSWRYTLPLNRELLALLSNGRQKPFTIAVKGIGQ</sequence>
<dbReference type="Pfam" id="PF17680">
    <property type="entry name" value="FlgO"/>
    <property type="match status" value="1"/>
</dbReference>